<dbReference type="InterPro" id="IPR036291">
    <property type="entry name" value="NAD(P)-bd_dom_sf"/>
</dbReference>
<name>A0A239PT13_9PROT</name>
<dbReference type="GO" id="GO:0016491">
    <property type="term" value="F:oxidoreductase activity"/>
    <property type="evidence" value="ECO:0007669"/>
    <property type="project" value="UniProtKB-KW"/>
</dbReference>
<dbReference type="RefSeq" id="WP_089412272.1">
    <property type="nucleotide sequence ID" value="NZ_FZQA01000003.1"/>
</dbReference>
<dbReference type="Gene3D" id="3.40.50.720">
    <property type="entry name" value="NAD(P)-binding Rossmann-like Domain"/>
    <property type="match status" value="1"/>
</dbReference>
<dbReference type="Proteomes" id="UP000198346">
    <property type="component" value="Unassembled WGS sequence"/>
</dbReference>
<organism evidence="3 4">
    <name type="scientific">Amphiplicatus metriothermophilus</name>
    <dbReference type="NCBI Taxonomy" id="1519374"/>
    <lineage>
        <taxon>Bacteria</taxon>
        <taxon>Pseudomonadati</taxon>
        <taxon>Pseudomonadota</taxon>
        <taxon>Alphaproteobacteria</taxon>
        <taxon>Parvularculales</taxon>
        <taxon>Parvularculaceae</taxon>
        <taxon>Amphiplicatus</taxon>
    </lineage>
</organism>
<dbReference type="EMBL" id="FZQA01000003">
    <property type="protein sequence ID" value="SNT73431.1"/>
    <property type="molecule type" value="Genomic_DNA"/>
</dbReference>
<evidence type="ECO:0000313" key="4">
    <source>
        <dbReference type="Proteomes" id="UP000198346"/>
    </source>
</evidence>
<dbReference type="SUPFAM" id="SSF51735">
    <property type="entry name" value="NAD(P)-binding Rossmann-fold domains"/>
    <property type="match status" value="1"/>
</dbReference>
<dbReference type="PROSITE" id="PS00061">
    <property type="entry name" value="ADH_SHORT"/>
    <property type="match status" value="1"/>
</dbReference>
<keyword evidence="2" id="KW-0560">Oxidoreductase</keyword>
<dbReference type="PANTHER" id="PTHR43639">
    <property type="entry name" value="OXIDOREDUCTASE, SHORT-CHAIN DEHYDROGENASE/REDUCTASE FAMILY (AFU_ORTHOLOGUE AFUA_5G02870)"/>
    <property type="match status" value="1"/>
</dbReference>
<comment type="similarity">
    <text evidence="1">Belongs to the short-chain dehydrogenases/reductases (SDR) family.</text>
</comment>
<accession>A0A239PT13</accession>
<keyword evidence="4" id="KW-1185">Reference proteome</keyword>
<dbReference type="InterPro" id="IPR020904">
    <property type="entry name" value="Sc_DH/Rdtase_CS"/>
</dbReference>
<gene>
    <name evidence="3" type="ORF">SAMN06297382_1809</name>
</gene>
<dbReference type="PANTHER" id="PTHR43639:SF1">
    <property type="entry name" value="SHORT-CHAIN DEHYDROGENASE_REDUCTASE FAMILY PROTEIN"/>
    <property type="match status" value="1"/>
</dbReference>
<dbReference type="FunFam" id="3.40.50.720:FF:000084">
    <property type="entry name" value="Short-chain dehydrogenase reductase"/>
    <property type="match status" value="1"/>
</dbReference>
<evidence type="ECO:0000256" key="2">
    <source>
        <dbReference type="ARBA" id="ARBA00023002"/>
    </source>
</evidence>
<dbReference type="InterPro" id="IPR002347">
    <property type="entry name" value="SDR_fam"/>
</dbReference>
<dbReference type="Pfam" id="PF13561">
    <property type="entry name" value="adh_short_C2"/>
    <property type="match status" value="1"/>
</dbReference>
<proteinExistence type="inferred from homology"/>
<sequence>MAEGGAGRLAGKKAFITGGAQGLGACFARMFVAHGARVFVTDVNGEGAARVAVEIDKAHPGAAFSAVHDVTKKAHWEAALAEADRAMGGINVLVNNAGVGGWGNIEDETWEGWRRTFEIDVDSIFIGTQLAMPYLKKSQPASIINISSVAGMIAHGNMLAYNAAKAAVWMMSKSIALHCASAGYDIRCNSVHPVFTRTPIVDPLIALGGGGEEGERRLARQIPLRRLGEPEDVGHVVVYLASDESRFVTGSEFKVDGGITAQ</sequence>
<dbReference type="PRINTS" id="PR00080">
    <property type="entry name" value="SDRFAMILY"/>
</dbReference>
<protein>
    <submittedName>
        <fullName evidence="3">NAD(P)-dependent dehydrogenase, short-chain alcohol dehydrogenase family</fullName>
    </submittedName>
</protein>
<evidence type="ECO:0000313" key="3">
    <source>
        <dbReference type="EMBL" id="SNT73431.1"/>
    </source>
</evidence>
<dbReference type="NCBIfam" id="NF005473">
    <property type="entry name" value="PRK07069.1"/>
    <property type="match status" value="1"/>
</dbReference>
<evidence type="ECO:0000256" key="1">
    <source>
        <dbReference type="ARBA" id="ARBA00006484"/>
    </source>
</evidence>
<dbReference type="NCBIfam" id="NF005559">
    <property type="entry name" value="PRK07231.1"/>
    <property type="match status" value="1"/>
</dbReference>
<dbReference type="OrthoDB" id="7499742at2"/>
<dbReference type="AlphaFoldDB" id="A0A239PT13"/>
<reference evidence="3 4" key="1">
    <citation type="submission" date="2017-07" db="EMBL/GenBank/DDBJ databases">
        <authorList>
            <person name="Sun Z.S."/>
            <person name="Albrecht U."/>
            <person name="Echele G."/>
            <person name="Lee C.C."/>
        </authorList>
    </citation>
    <scope>NUCLEOTIDE SEQUENCE [LARGE SCALE GENOMIC DNA]</scope>
    <source>
        <strain evidence="3 4">CGMCC 1.12710</strain>
    </source>
</reference>
<dbReference type="PRINTS" id="PR00081">
    <property type="entry name" value="GDHRDH"/>
</dbReference>